<dbReference type="Proteomes" id="UP000275256">
    <property type="component" value="Unassembled WGS sequence"/>
</dbReference>
<organism evidence="1 2">
    <name type="scientific">Tessaracoccus antarcticus</name>
    <dbReference type="NCBI Taxonomy" id="2479848"/>
    <lineage>
        <taxon>Bacteria</taxon>
        <taxon>Bacillati</taxon>
        <taxon>Actinomycetota</taxon>
        <taxon>Actinomycetes</taxon>
        <taxon>Propionibacteriales</taxon>
        <taxon>Propionibacteriaceae</taxon>
        <taxon>Tessaracoccus</taxon>
    </lineage>
</organism>
<dbReference type="RefSeq" id="WP_121902185.1">
    <property type="nucleotide sequence ID" value="NZ_REFW01000004.1"/>
</dbReference>
<reference evidence="1 2" key="1">
    <citation type="submission" date="2018-10" db="EMBL/GenBank/DDBJ databases">
        <title>Tessaracoccus antarcticuss sp. nov., isolated from sediment.</title>
        <authorList>
            <person name="Zhou L.Y."/>
            <person name="Du Z.J."/>
        </authorList>
    </citation>
    <scope>NUCLEOTIDE SEQUENCE [LARGE SCALE GENOMIC DNA]</scope>
    <source>
        <strain evidence="1 2">JDX10</strain>
    </source>
</reference>
<dbReference type="EMBL" id="REFW01000004">
    <property type="protein sequence ID" value="RMB58147.1"/>
    <property type="molecule type" value="Genomic_DNA"/>
</dbReference>
<accession>A0A3M0G204</accession>
<comment type="caution">
    <text evidence="1">The sequence shown here is derived from an EMBL/GenBank/DDBJ whole genome shotgun (WGS) entry which is preliminary data.</text>
</comment>
<evidence type="ECO:0000313" key="2">
    <source>
        <dbReference type="Proteomes" id="UP000275256"/>
    </source>
</evidence>
<evidence type="ECO:0000313" key="1">
    <source>
        <dbReference type="EMBL" id="RMB58147.1"/>
    </source>
</evidence>
<dbReference type="OrthoDB" id="3831250at2"/>
<name>A0A3M0G204_9ACTN</name>
<evidence type="ECO:0008006" key="3">
    <source>
        <dbReference type="Google" id="ProtNLM"/>
    </source>
</evidence>
<sequence length="110" mass="11507">MRIESVTGEVAIPGEVGGPALRITLEVTNSTPEDFDTPAVVVNLYKGAARSPAGSLLNPGSRAFPDKIAPRASAEGIYLFTVGPDDRDDITIEVDLAVGTPIVLFQGKVN</sequence>
<keyword evidence="2" id="KW-1185">Reference proteome</keyword>
<protein>
    <recommendedName>
        <fullName evidence="3">DUF4352 domain-containing protein</fullName>
    </recommendedName>
</protein>
<gene>
    <name evidence="1" type="ORF">EAX62_13085</name>
</gene>
<dbReference type="AlphaFoldDB" id="A0A3M0G204"/>
<proteinExistence type="predicted"/>